<accession>A0A9W6UDT1</accession>
<dbReference type="InterPro" id="IPR002528">
    <property type="entry name" value="MATE_fam"/>
</dbReference>
<evidence type="ECO:0000313" key="3">
    <source>
        <dbReference type="EMBL" id="GMF30360.1"/>
    </source>
</evidence>
<dbReference type="EMBL" id="BSXT01000575">
    <property type="protein sequence ID" value="GMF30360.1"/>
    <property type="molecule type" value="Genomic_DNA"/>
</dbReference>
<feature type="transmembrane region" description="Helical" evidence="2">
    <location>
        <begin position="292"/>
        <end position="309"/>
    </location>
</feature>
<feature type="transmembrane region" description="Helical" evidence="2">
    <location>
        <begin position="315"/>
        <end position="338"/>
    </location>
</feature>
<dbReference type="OrthoDB" id="2126698at2759"/>
<feature type="transmembrane region" description="Helical" evidence="2">
    <location>
        <begin position="169"/>
        <end position="191"/>
    </location>
</feature>
<reference evidence="3" key="1">
    <citation type="submission" date="2023-04" db="EMBL/GenBank/DDBJ databases">
        <title>Phytophthora fragariaefolia NBRC 109709.</title>
        <authorList>
            <person name="Ichikawa N."/>
            <person name="Sato H."/>
            <person name="Tonouchi N."/>
        </authorList>
    </citation>
    <scope>NUCLEOTIDE SEQUENCE</scope>
    <source>
        <strain evidence="3">NBRC 109709</strain>
    </source>
</reference>
<keyword evidence="2" id="KW-1133">Transmembrane helix</keyword>
<comment type="similarity">
    <text evidence="1">Belongs to the multi antimicrobial extrusion (MATE) (TC 2.A.66.1) family.</text>
</comment>
<protein>
    <submittedName>
        <fullName evidence="3">Unnamed protein product</fullName>
    </submittedName>
</protein>
<comment type="caution">
    <text evidence="3">The sequence shown here is derived from an EMBL/GenBank/DDBJ whole genome shotgun (WGS) entry which is preliminary data.</text>
</comment>
<dbReference type="AlphaFoldDB" id="A0A9W6UDT1"/>
<dbReference type="Proteomes" id="UP001165121">
    <property type="component" value="Unassembled WGS sequence"/>
</dbReference>
<evidence type="ECO:0000256" key="1">
    <source>
        <dbReference type="ARBA" id="ARBA00010199"/>
    </source>
</evidence>
<sequence length="353" mass="37793">MDGPSRQHEANGHEECLLDMNSLPTRDYVLHGGPNPKPVEEIEILLKLVGPVVSDLSIRSNAWSCNNISLNWFIVSVQMITTLLEFLPGFVAVTLAGNIDSPYAQHYIDAATFSITVVVVSTLEPQGSVQLCGRLLEIRFPGMLMLVMEMWAFEALTILSGLLPHHVVAVAAHAVLVNVNLLVYTAFDGLSVAANIRIGNCLGAGLAKTAKLACVVVLTLTLILALVFTVVLYGFSSQIPRLFVERGDGADLASKVLAIWSPLTIVDGLNAVTQGVLRGAGKQKAAAITNGLAYYIFGVPVGALLAFQGDLGVEGLWLGMGFGSTLNFGAMVALMCCWRWERLATDAKELTDL</sequence>
<organism evidence="3 4">
    <name type="scientific">Phytophthora fragariaefolia</name>
    <dbReference type="NCBI Taxonomy" id="1490495"/>
    <lineage>
        <taxon>Eukaryota</taxon>
        <taxon>Sar</taxon>
        <taxon>Stramenopiles</taxon>
        <taxon>Oomycota</taxon>
        <taxon>Peronosporomycetes</taxon>
        <taxon>Peronosporales</taxon>
        <taxon>Peronosporaceae</taxon>
        <taxon>Phytophthora</taxon>
    </lineage>
</organism>
<feature type="transmembrane region" description="Helical" evidence="2">
    <location>
        <begin position="143"/>
        <end position="163"/>
    </location>
</feature>
<evidence type="ECO:0000313" key="4">
    <source>
        <dbReference type="Proteomes" id="UP001165121"/>
    </source>
</evidence>
<dbReference type="GO" id="GO:0042910">
    <property type="term" value="F:xenobiotic transmembrane transporter activity"/>
    <property type="evidence" value="ECO:0007669"/>
    <property type="project" value="InterPro"/>
</dbReference>
<proteinExistence type="inferred from homology"/>
<keyword evidence="2" id="KW-0812">Transmembrane</keyword>
<feature type="transmembrane region" description="Helical" evidence="2">
    <location>
        <begin position="212"/>
        <end position="236"/>
    </location>
</feature>
<dbReference type="PANTHER" id="PTHR11206">
    <property type="entry name" value="MULTIDRUG RESISTANCE PROTEIN"/>
    <property type="match status" value="1"/>
</dbReference>
<dbReference type="GO" id="GO:0015297">
    <property type="term" value="F:antiporter activity"/>
    <property type="evidence" value="ECO:0007669"/>
    <property type="project" value="InterPro"/>
</dbReference>
<evidence type="ECO:0000256" key="2">
    <source>
        <dbReference type="SAM" id="Phobius"/>
    </source>
</evidence>
<name>A0A9W6UDT1_9STRA</name>
<gene>
    <name evidence="3" type="ORF">Pfra01_000671500</name>
</gene>
<dbReference type="Pfam" id="PF01554">
    <property type="entry name" value="MatE"/>
    <property type="match status" value="1"/>
</dbReference>
<keyword evidence="4" id="KW-1185">Reference proteome</keyword>
<dbReference type="GO" id="GO:0016020">
    <property type="term" value="C:membrane"/>
    <property type="evidence" value="ECO:0007669"/>
    <property type="project" value="InterPro"/>
</dbReference>
<keyword evidence="2" id="KW-0472">Membrane</keyword>